<feature type="compositionally biased region" description="Low complexity" evidence="1">
    <location>
        <begin position="63"/>
        <end position="75"/>
    </location>
</feature>
<feature type="region of interest" description="Disordered" evidence="1">
    <location>
        <begin position="1"/>
        <end position="21"/>
    </location>
</feature>
<dbReference type="Proteomes" id="UP000002785">
    <property type="component" value="Chromosome"/>
</dbReference>
<dbReference type="AlphaFoldDB" id="B5HUX3"/>
<feature type="compositionally biased region" description="Basic residues" evidence="1">
    <location>
        <begin position="44"/>
        <end position="56"/>
    </location>
</feature>
<accession>B5HUX3</accession>
<evidence type="ECO:0000256" key="1">
    <source>
        <dbReference type="SAM" id="MobiDB-lite"/>
    </source>
</evidence>
<protein>
    <submittedName>
        <fullName evidence="2">Uncharacterized protein</fullName>
    </submittedName>
</protein>
<feature type="region of interest" description="Disordered" evidence="1">
    <location>
        <begin position="35"/>
        <end position="76"/>
    </location>
</feature>
<sequence length="112" mass="12311">MAAALNEDQEPEPEPDEPLGWQLIWMRPRKLKSKAVNRQELGKQRRRFQNAGRRRPLPGGHAGLARGRSGSANAAARRDARRAVPVAALPCLAVVAMPDTVRWVDSTVVRAG</sequence>
<gene>
    <name evidence="2" type="ORF">SSEG_03208</name>
</gene>
<dbReference type="HOGENOM" id="CLU_171890_0_0_11"/>
<proteinExistence type="predicted"/>
<organism evidence="2 3">
    <name type="scientific">Streptomyces sviceus (strain ATCC 29083 / DSM 924 / JCM 4929 / NBRC 13980 / NCIMB 11184 / NRRL 5439 / UC 5370)</name>
    <dbReference type="NCBI Taxonomy" id="463191"/>
    <lineage>
        <taxon>Bacteria</taxon>
        <taxon>Bacillati</taxon>
        <taxon>Actinomycetota</taxon>
        <taxon>Actinomycetes</taxon>
        <taxon>Kitasatosporales</taxon>
        <taxon>Streptomycetaceae</taxon>
        <taxon>Streptomyces</taxon>
    </lineage>
</organism>
<feature type="compositionally biased region" description="Acidic residues" evidence="1">
    <location>
        <begin position="7"/>
        <end position="17"/>
    </location>
</feature>
<name>B5HUX3_STRX2</name>
<keyword evidence="3" id="KW-1185">Reference proteome</keyword>
<reference evidence="2" key="1">
    <citation type="submission" date="2009-10" db="EMBL/GenBank/DDBJ databases">
        <title>The genome sequence of Streptomyces sviceus strain ATCC 29083.</title>
        <authorList>
            <consortium name="The Broad Institute Genome Sequencing Platform"/>
            <consortium name="Broad Institute Microbial Sequencing Center"/>
            <person name="Fischbach M."/>
            <person name="Godfrey P."/>
            <person name="Ward D."/>
            <person name="Young S."/>
            <person name="Zeng Q."/>
            <person name="Koehrsen M."/>
            <person name="Alvarado L."/>
            <person name="Berlin A.M."/>
            <person name="Bochicchio J."/>
            <person name="Borenstein D."/>
            <person name="Chapman S.B."/>
            <person name="Chen Z."/>
            <person name="Engels R."/>
            <person name="Freedman E."/>
            <person name="Gellesch M."/>
            <person name="Goldberg J."/>
            <person name="Griggs A."/>
            <person name="Gujja S."/>
            <person name="Heilman E.R."/>
            <person name="Heiman D.I."/>
            <person name="Hepburn T.A."/>
            <person name="Howarth C."/>
            <person name="Jen D."/>
            <person name="Larson L."/>
            <person name="Lewis B."/>
            <person name="Mehta T."/>
            <person name="Park D."/>
            <person name="Pearson M."/>
            <person name="Richards J."/>
            <person name="Roberts A."/>
            <person name="Saif S."/>
            <person name="Shea T.D."/>
            <person name="Shenoy N."/>
            <person name="Sisk P."/>
            <person name="Stolte C."/>
            <person name="Sykes S.N."/>
            <person name="Thomson T."/>
            <person name="Walk T."/>
            <person name="White J."/>
            <person name="Yandava C."/>
            <person name="Straight P."/>
            <person name="Clardy J."/>
            <person name="Hung D."/>
            <person name="Kolter R."/>
            <person name="Mekalanos J."/>
            <person name="Walker S."/>
            <person name="Walsh C.T."/>
            <person name="Wieland-Brown L.C."/>
            <person name="Haas B."/>
            <person name="Nusbaum C."/>
            <person name="Birren B."/>
        </authorList>
    </citation>
    <scope>NUCLEOTIDE SEQUENCE [LARGE SCALE GENOMIC DNA]</scope>
    <source>
        <strain evidence="2">ATCC 29083</strain>
    </source>
</reference>
<dbReference type="EMBL" id="CM000951">
    <property type="protein sequence ID" value="EDY56628.1"/>
    <property type="molecule type" value="Genomic_DNA"/>
</dbReference>
<evidence type="ECO:0000313" key="2">
    <source>
        <dbReference type="EMBL" id="EDY56628.1"/>
    </source>
</evidence>
<evidence type="ECO:0000313" key="3">
    <source>
        <dbReference type="Proteomes" id="UP000002785"/>
    </source>
</evidence>